<comment type="function">
    <text evidence="9">Involved in transport from the ER to the Golgi apparatus as well as in intra-Golgi transport. It belongs to a super-family of proteins called t-SNAREs or soluble NSF (N-ethylmaleimide-sensitive factor) attachment protein receptor.</text>
</comment>
<keyword evidence="6 10" id="KW-1133">Transmembrane helix</keyword>
<dbReference type="Proteomes" id="UP000195602">
    <property type="component" value="Unassembled WGS sequence"/>
</dbReference>
<keyword evidence="7 9" id="KW-0333">Golgi apparatus</keyword>
<comment type="similarity">
    <text evidence="2 9">Belongs to the GOSR1 family.</text>
</comment>
<evidence type="ECO:0000256" key="1">
    <source>
        <dbReference type="ARBA" id="ARBA00004409"/>
    </source>
</evidence>
<keyword evidence="3 9" id="KW-0813">Transport</keyword>
<keyword evidence="9" id="KW-0931">ER-Golgi transport</keyword>
<feature type="transmembrane region" description="Helical" evidence="10">
    <location>
        <begin position="205"/>
        <end position="222"/>
    </location>
</feature>
<dbReference type="InterPro" id="IPR023601">
    <property type="entry name" value="Golgi_SNAP_su1"/>
</dbReference>
<keyword evidence="11" id="KW-0675">Receptor</keyword>
<dbReference type="OMA" id="EILRDYC"/>
<dbReference type="KEGG" id="clus:A9F13_24g00715"/>
<keyword evidence="8 9" id="KW-0472">Membrane</keyword>
<comment type="subunit">
    <text evidence="9">Component of several multiprotein Golgi SNARE complexes.</text>
</comment>
<keyword evidence="5 9" id="KW-0653">Protein transport</keyword>
<dbReference type="GO" id="GO:0031201">
    <property type="term" value="C:SNARE complex"/>
    <property type="evidence" value="ECO:0007669"/>
    <property type="project" value="TreeGrafter"/>
</dbReference>
<dbReference type="GO" id="GO:0005801">
    <property type="term" value="C:cis-Golgi network"/>
    <property type="evidence" value="ECO:0007669"/>
    <property type="project" value="InterPro"/>
</dbReference>
<dbReference type="PANTHER" id="PTHR21094">
    <property type="entry name" value="GOS-28 SNARE- RELATED"/>
    <property type="match status" value="1"/>
</dbReference>
<evidence type="ECO:0000256" key="6">
    <source>
        <dbReference type="ARBA" id="ARBA00022989"/>
    </source>
</evidence>
<dbReference type="PANTHER" id="PTHR21094:SF2">
    <property type="entry name" value="GOLGI SNAP RECEPTOR COMPLEX MEMBER 1"/>
    <property type="match status" value="1"/>
</dbReference>
<dbReference type="EMBL" id="LYUB02000024">
    <property type="protein sequence ID" value="OVF05168.1"/>
    <property type="molecule type" value="Genomic_DNA"/>
</dbReference>
<comment type="subcellular location">
    <subcellularLocation>
        <location evidence="1">Golgi apparatus membrane</location>
        <topology evidence="1">Single-pass type IV membrane protein</topology>
    </subcellularLocation>
</comment>
<dbReference type="GO" id="GO:0006888">
    <property type="term" value="P:endoplasmic reticulum to Golgi vesicle-mediated transport"/>
    <property type="evidence" value="ECO:0007669"/>
    <property type="project" value="InterPro"/>
</dbReference>
<protein>
    <recommendedName>
        <fullName evidence="9">Golgi SNAP receptor complex member 1</fullName>
    </recommendedName>
</protein>
<evidence type="ECO:0000256" key="9">
    <source>
        <dbReference type="PIRNR" id="PIRNR027109"/>
    </source>
</evidence>
<evidence type="ECO:0000256" key="10">
    <source>
        <dbReference type="SAM" id="Phobius"/>
    </source>
</evidence>
<dbReference type="GO" id="GO:0005484">
    <property type="term" value="F:SNAP receptor activity"/>
    <property type="evidence" value="ECO:0007669"/>
    <property type="project" value="TreeGrafter"/>
</dbReference>
<comment type="caution">
    <text evidence="11">The sequence shown here is derived from an EMBL/GenBank/DDBJ whole genome shotgun (WGS) entry which is preliminary data.</text>
</comment>
<evidence type="ECO:0000313" key="12">
    <source>
        <dbReference type="Proteomes" id="UP000195602"/>
    </source>
</evidence>
<evidence type="ECO:0000256" key="4">
    <source>
        <dbReference type="ARBA" id="ARBA00022692"/>
    </source>
</evidence>
<dbReference type="GO" id="GO:0015031">
    <property type="term" value="P:protein transport"/>
    <property type="evidence" value="ECO:0007669"/>
    <property type="project" value="UniProtKB-KW"/>
</dbReference>
<evidence type="ECO:0000256" key="3">
    <source>
        <dbReference type="ARBA" id="ARBA00022448"/>
    </source>
</evidence>
<dbReference type="AlphaFoldDB" id="A0AA91PVI7"/>
<reference evidence="11 12" key="1">
    <citation type="submission" date="2017-04" db="EMBL/GenBank/DDBJ databases">
        <title>Draft genome of the yeast Clavispora lusitaniae type strain CBS 6936.</title>
        <authorList>
            <person name="Durrens P."/>
            <person name="Klopp C."/>
            <person name="Biteau N."/>
            <person name="Fitton-Ouhabi V."/>
            <person name="Dementhon K."/>
            <person name="Accoceberry I."/>
            <person name="Sherman D.J."/>
            <person name="Noel T."/>
        </authorList>
    </citation>
    <scope>NUCLEOTIDE SEQUENCE [LARGE SCALE GENOMIC DNA]</scope>
    <source>
        <strain evidence="11 12">CBS 6936</strain>
    </source>
</reference>
<evidence type="ECO:0000256" key="7">
    <source>
        <dbReference type="ARBA" id="ARBA00023034"/>
    </source>
</evidence>
<evidence type="ECO:0000313" key="11">
    <source>
        <dbReference type="EMBL" id="OVF05168.1"/>
    </source>
</evidence>
<accession>A0AA91PVI7</accession>
<keyword evidence="4 10" id="KW-0812">Transmembrane</keyword>
<evidence type="ECO:0000256" key="8">
    <source>
        <dbReference type="ARBA" id="ARBA00023136"/>
    </source>
</evidence>
<gene>
    <name evidence="11" type="ORF">A9F13_24g00715</name>
</gene>
<dbReference type="GO" id="GO:0005797">
    <property type="term" value="C:Golgi medial cisterna"/>
    <property type="evidence" value="ECO:0007669"/>
    <property type="project" value="TreeGrafter"/>
</dbReference>
<dbReference type="PIRSF" id="PIRSF027109">
    <property type="entry name" value="Golgi_SNARE"/>
    <property type="match status" value="1"/>
</dbReference>
<evidence type="ECO:0000256" key="5">
    <source>
        <dbReference type="ARBA" id="ARBA00022927"/>
    </source>
</evidence>
<dbReference type="GO" id="GO:0048219">
    <property type="term" value="P:inter-Golgi cisterna vesicle-mediated transport"/>
    <property type="evidence" value="ECO:0007669"/>
    <property type="project" value="TreeGrafter"/>
</dbReference>
<name>A0AA91PVI7_CLALS</name>
<dbReference type="Pfam" id="PF12352">
    <property type="entry name" value="V-SNARE_C"/>
    <property type="match status" value="1"/>
</dbReference>
<proteinExistence type="inferred from homology"/>
<dbReference type="GO" id="GO:0006906">
    <property type="term" value="P:vesicle fusion"/>
    <property type="evidence" value="ECO:0007669"/>
    <property type="project" value="TreeGrafter"/>
</dbReference>
<sequence>MSFANFSQTRNSALNLEKQTENLLAQYSKYQSATYSDSVVEEDELVDQIKDVLAKRDSIIGTLNRLSESDLNISTSKLQQLQRHKEVLMDHKLSFQKIQNNIHDERNRNNLLHSIQSDLSAHKQRNVSSVTDNDNDYILDEARRVDNANSFADRLLQQAFETRDELYNQRVFLQNASSRIQNTLQTIPGVNVLISRINTRRRRDTLIMAFVIATCIIGLFFFA</sequence>
<organism evidence="11 12">
    <name type="scientific">Clavispora lusitaniae</name>
    <name type="common">Candida lusitaniae</name>
    <dbReference type="NCBI Taxonomy" id="36911"/>
    <lineage>
        <taxon>Eukaryota</taxon>
        <taxon>Fungi</taxon>
        <taxon>Dikarya</taxon>
        <taxon>Ascomycota</taxon>
        <taxon>Saccharomycotina</taxon>
        <taxon>Pichiomycetes</taxon>
        <taxon>Metschnikowiaceae</taxon>
        <taxon>Clavispora</taxon>
    </lineage>
</organism>
<evidence type="ECO:0000256" key="2">
    <source>
        <dbReference type="ARBA" id="ARBA00008473"/>
    </source>
</evidence>
<dbReference type="GO" id="GO:0000139">
    <property type="term" value="C:Golgi membrane"/>
    <property type="evidence" value="ECO:0007669"/>
    <property type="project" value="UniProtKB-SubCell"/>
</dbReference>